<reference evidence="2" key="1">
    <citation type="submission" date="2011-07" db="EMBL/GenBank/DDBJ databases">
        <title>The complete genome of Cyclobacterium marinum DSM 745.</title>
        <authorList>
            <person name="Lucas S."/>
            <person name="Han J."/>
            <person name="Lapidus A."/>
            <person name="Bruce D."/>
            <person name="Goodwin L."/>
            <person name="Pitluck S."/>
            <person name="Peters L."/>
            <person name="Kyrpides N."/>
            <person name="Mavromatis K."/>
            <person name="Ivanova N."/>
            <person name="Ovchinnikova G."/>
            <person name="Chertkov O."/>
            <person name="Detter J.C."/>
            <person name="Tapia R."/>
            <person name="Han C."/>
            <person name="Land M."/>
            <person name="Hauser L."/>
            <person name="Markowitz V."/>
            <person name="Cheng J.-F."/>
            <person name="Hugenholtz P."/>
            <person name="Woyke T."/>
            <person name="Wu D."/>
            <person name="Tindall B."/>
            <person name="Schuetze A."/>
            <person name="Brambilla E."/>
            <person name="Klenk H.-P."/>
            <person name="Eisen J.A."/>
        </authorList>
    </citation>
    <scope>NUCLEOTIDE SEQUENCE [LARGE SCALE GENOMIC DNA]</scope>
    <source>
        <strain evidence="2">ATCC 25205 / DSM 745 / LMG 13164 / NCIMB 1802</strain>
    </source>
</reference>
<dbReference type="STRING" id="880070.Cycma_3164"/>
<sequence>MNIKFYKLTIIFSVIFGILVTMTSCDLINGGDEDDDNTGDYMITFQTEDGLKEFTSEDAVVGLVEQNDKQHTAIFSGGSSDLSIGLQIYDDKNIAESTYSGYSIDQSTSTIVGVGLIFIADQEVYISSYYQQSDVVIKISELTSNSARGTFSGSVRSSLGNDLTITEGKFYVPLEN</sequence>
<name>G0J701_CYCMS</name>
<dbReference type="Proteomes" id="UP000001635">
    <property type="component" value="Chromosome"/>
</dbReference>
<evidence type="ECO:0000313" key="1">
    <source>
        <dbReference type="EMBL" id="AEL26892.1"/>
    </source>
</evidence>
<dbReference type="EMBL" id="CP002955">
    <property type="protein sequence ID" value="AEL26892.1"/>
    <property type="molecule type" value="Genomic_DNA"/>
</dbReference>
<protein>
    <submittedName>
        <fullName evidence="1">Uncharacterized protein</fullName>
    </submittedName>
</protein>
<dbReference type="KEGG" id="cmr:Cycma_3164"/>
<dbReference type="OrthoDB" id="10004370at2"/>
<proteinExistence type="predicted"/>
<dbReference type="RefSeq" id="WP_014021182.1">
    <property type="nucleotide sequence ID" value="NC_015914.1"/>
</dbReference>
<organism evidence="1 2">
    <name type="scientific">Cyclobacterium marinum (strain ATCC 25205 / DSM 745 / LMG 13164 / NCIMB 1802)</name>
    <name type="common">Flectobacillus marinus</name>
    <dbReference type="NCBI Taxonomy" id="880070"/>
    <lineage>
        <taxon>Bacteria</taxon>
        <taxon>Pseudomonadati</taxon>
        <taxon>Bacteroidota</taxon>
        <taxon>Cytophagia</taxon>
        <taxon>Cytophagales</taxon>
        <taxon>Cyclobacteriaceae</taxon>
        <taxon>Cyclobacterium</taxon>
    </lineage>
</organism>
<evidence type="ECO:0000313" key="2">
    <source>
        <dbReference type="Proteomes" id="UP000001635"/>
    </source>
</evidence>
<gene>
    <name evidence="1" type="ordered locus">Cycma_3164</name>
</gene>
<accession>G0J701</accession>
<dbReference type="HOGENOM" id="CLU_1522732_0_0_10"/>
<dbReference type="PROSITE" id="PS51257">
    <property type="entry name" value="PROKAR_LIPOPROTEIN"/>
    <property type="match status" value="1"/>
</dbReference>
<dbReference type="AlphaFoldDB" id="G0J701"/>
<keyword evidence="2" id="KW-1185">Reference proteome</keyword>